<comment type="caution">
    <text evidence="1">The sequence shown here is derived from an EMBL/GenBank/DDBJ whole genome shotgun (WGS) entry which is preliminary data.</text>
</comment>
<reference evidence="1 2" key="1">
    <citation type="submission" date="2023-02" db="EMBL/GenBank/DDBJ databases">
        <title>LHISI_Scaffold_Assembly.</title>
        <authorList>
            <person name="Stuart O.P."/>
            <person name="Cleave R."/>
            <person name="Magrath M.J.L."/>
            <person name="Mikheyev A.S."/>
        </authorList>
    </citation>
    <scope>NUCLEOTIDE SEQUENCE [LARGE SCALE GENOMIC DNA]</scope>
    <source>
        <strain evidence="1">Daus_M_001</strain>
        <tissue evidence="1">Leg muscle</tissue>
    </source>
</reference>
<proteinExistence type="predicted"/>
<organism evidence="1 2">
    <name type="scientific">Dryococelus australis</name>
    <dbReference type="NCBI Taxonomy" id="614101"/>
    <lineage>
        <taxon>Eukaryota</taxon>
        <taxon>Metazoa</taxon>
        <taxon>Ecdysozoa</taxon>
        <taxon>Arthropoda</taxon>
        <taxon>Hexapoda</taxon>
        <taxon>Insecta</taxon>
        <taxon>Pterygota</taxon>
        <taxon>Neoptera</taxon>
        <taxon>Polyneoptera</taxon>
        <taxon>Phasmatodea</taxon>
        <taxon>Verophasmatodea</taxon>
        <taxon>Anareolatae</taxon>
        <taxon>Phasmatidae</taxon>
        <taxon>Eurycanthinae</taxon>
        <taxon>Dryococelus</taxon>
    </lineage>
</organism>
<accession>A0ABQ9GUS4</accession>
<name>A0ABQ9GUS4_9NEOP</name>
<keyword evidence="2" id="KW-1185">Reference proteome</keyword>
<gene>
    <name evidence="1" type="ORF">PR048_023608</name>
</gene>
<dbReference type="Proteomes" id="UP001159363">
    <property type="component" value="Chromosome 8"/>
</dbReference>
<sequence length="288" mass="33031">MRDDANEFVSGRMGYYKATTHLCVHQTTLERKVKNVIHNPDVDLKERLGRKNSVFTYSEEAELNLWITGTRTKKMSVSACRKESQETKFLRKAMFCQYRLGRRFLKETPWPLFAVNLTNFQRTTVPNSKSKLINSKGRKHVGEFTSAETETTIIVENFFCAFGVYLSSMLIFPRQRMKLQLIDGVPPGTLAVCHENGWMESWLKKCVESTTTSKDIITTHYNNIQFIDYAWKNPLDVAFTKPLSIFSDSAAATWLSHQERVITNFQVAEIFESAFMKSSTMACAINGL</sequence>
<evidence type="ECO:0000313" key="1">
    <source>
        <dbReference type="EMBL" id="KAJ8875709.1"/>
    </source>
</evidence>
<protein>
    <submittedName>
        <fullName evidence="1">Uncharacterized protein</fullName>
    </submittedName>
</protein>
<evidence type="ECO:0000313" key="2">
    <source>
        <dbReference type="Proteomes" id="UP001159363"/>
    </source>
</evidence>
<dbReference type="EMBL" id="JARBHB010000009">
    <property type="protein sequence ID" value="KAJ8875709.1"/>
    <property type="molecule type" value="Genomic_DNA"/>
</dbReference>